<dbReference type="VEuPathDB" id="CryptoDB:Cvel_7648"/>
<evidence type="ECO:0000259" key="2">
    <source>
        <dbReference type="Pfam" id="PF01434"/>
    </source>
</evidence>
<dbReference type="PANTHER" id="PTHR23076:SF110">
    <property type="entry name" value="INACTIVE ATP-DEPENDENT ZINC METALLOPROTEASE FTSHI 3, CHLOROPLASTIC-RELATED"/>
    <property type="match status" value="1"/>
</dbReference>
<feature type="region of interest" description="Disordered" evidence="1">
    <location>
        <begin position="36"/>
        <end position="86"/>
    </location>
</feature>
<accession>A0A0K6S9K9</accession>
<dbReference type="SUPFAM" id="SSF140990">
    <property type="entry name" value="FtsH protease domain-like"/>
    <property type="match status" value="1"/>
</dbReference>
<organism evidence="3">
    <name type="scientific">Chromera velia CCMP2878</name>
    <dbReference type="NCBI Taxonomy" id="1169474"/>
    <lineage>
        <taxon>Eukaryota</taxon>
        <taxon>Sar</taxon>
        <taxon>Alveolata</taxon>
        <taxon>Colpodellida</taxon>
        <taxon>Chromeraceae</taxon>
        <taxon>Chromera</taxon>
    </lineage>
</organism>
<evidence type="ECO:0000313" key="3">
    <source>
        <dbReference type="EMBL" id="CUC10245.1"/>
    </source>
</evidence>
<reference evidence="3" key="1">
    <citation type="submission" date="2014-11" db="EMBL/GenBank/DDBJ databases">
        <title>Molecular phylogeny of cliff fern family Woodsiaceae with morphological implications.</title>
        <authorList>
            <person name="Shao Y.-Z."/>
            <person name="Wei R."/>
            <person name="Zhang X.-C."/>
        </authorList>
    </citation>
    <scope>NUCLEOTIDE SEQUENCE</scope>
</reference>
<dbReference type="InterPro" id="IPR037219">
    <property type="entry name" value="Peptidase_M41-like"/>
</dbReference>
<protein>
    <recommendedName>
        <fullName evidence="2">Peptidase M41 domain-containing protein</fullName>
    </recommendedName>
</protein>
<feature type="domain" description="Peptidase M41" evidence="2">
    <location>
        <begin position="440"/>
        <end position="589"/>
    </location>
</feature>
<dbReference type="Pfam" id="PF01434">
    <property type="entry name" value="Peptidase_M41"/>
    <property type="match status" value="1"/>
</dbReference>
<dbReference type="PANTHER" id="PTHR23076">
    <property type="entry name" value="METALLOPROTEASE M41 FTSH"/>
    <property type="match status" value="1"/>
</dbReference>
<dbReference type="GO" id="GO:0006508">
    <property type="term" value="P:proteolysis"/>
    <property type="evidence" value="ECO:0007669"/>
    <property type="project" value="InterPro"/>
</dbReference>
<dbReference type="GO" id="GO:0009535">
    <property type="term" value="C:chloroplast thylakoid membrane"/>
    <property type="evidence" value="ECO:0007669"/>
    <property type="project" value="TreeGrafter"/>
</dbReference>
<dbReference type="AlphaFoldDB" id="A0A0K6S9K9"/>
<dbReference type="EMBL" id="CDMZ01003280">
    <property type="protein sequence ID" value="CUC10245.1"/>
    <property type="molecule type" value="Genomic_DNA"/>
</dbReference>
<name>A0A0K6S9K9_9ALVE</name>
<dbReference type="GO" id="GO:0004222">
    <property type="term" value="F:metalloendopeptidase activity"/>
    <property type="evidence" value="ECO:0007669"/>
    <property type="project" value="InterPro"/>
</dbReference>
<dbReference type="Gene3D" id="1.20.58.760">
    <property type="entry name" value="Peptidase M41"/>
    <property type="match status" value="1"/>
</dbReference>
<dbReference type="GO" id="GO:0004176">
    <property type="term" value="F:ATP-dependent peptidase activity"/>
    <property type="evidence" value="ECO:0007669"/>
    <property type="project" value="InterPro"/>
</dbReference>
<dbReference type="InterPro" id="IPR000642">
    <property type="entry name" value="Peptidase_M41"/>
</dbReference>
<proteinExistence type="predicted"/>
<feature type="compositionally biased region" description="Basic and acidic residues" evidence="1">
    <location>
        <begin position="41"/>
        <end position="65"/>
    </location>
</feature>
<evidence type="ECO:0000256" key="1">
    <source>
        <dbReference type="SAM" id="MobiDB-lite"/>
    </source>
</evidence>
<sequence>MPKATGLGKLWQLPCRLVEIGVTRRKAVGTGSSFQAQWRGGYRDSGPRGRGRDGRGKRGGGRDGGRSGVRTIYGGYEEGEVPPTRGFGVGGRQDIFPPSAAATGFSVGERQNVFPLSAAATGFDVGGQQDVFPPSAAATGIGVGLGGGESFTDEERVVVVDGEDVVTIKTELPIHDCHARDPGLGVFGLWTVFPPSAVVLPPSAAATGFGMGGWQDVFPPSIAATDFSVRGRQDVFPPSVAATGFGGGGRQDVFPPSAAAIGFSVGGWQDIFPLSAAATGFGVGERQAVSEGPINKKAPAFGGRFEFNGYNSKRCRQSLIRAYFVILSLCLETQSVEEVLEAMKKLRRRYEIFKLEFPEIVWLDRDCCGEGAMKAAWRILNPHIKILLDVFHWIDRLSKGLHSKSHPYTPLFVKKIQKALFVLSKEDLDKLLTAVMKAEVSILPRLGISSQGDAAGGFTSFRGEENLGRETIAKMKAQLCIGLGGRAAEEVVYGKEGVTLGAVSDIEEVTRLAREMVSRYGFSEKVGLLSVHLLGSGVQKVADEEVTRLSKEAYGRALMLLRENRDLLDVTADLSLKEENVTGDQLRQLIEAKQQHRTEVKESKVKDKVTVGIDFASLWGGLWRRPHSGRREDDRSSLTDTL</sequence>
<dbReference type="GO" id="GO:0005524">
    <property type="term" value="F:ATP binding"/>
    <property type="evidence" value="ECO:0007669"/>
    <property type="project" value="InterPro"/>
</dbReference>
<gene>
    <name evidence="3" type="ORF">Cvel_7648.t1.CR1</name>
</gene>